<dbReference type="EMBL" id="FZNW01000039">
    <property type="protein sequence ID" value="SNR94239.1"/>
    <property type="molecule type" value="Genomic_DNA"/>
</dbReference>
<sequence>MPNSIGHRMPQQIPIVDYLVLSEPPHLEAHACTGCDALYFDRRNACAHCGGTEFTRKPLSNEGRVRAYTIVHRAAPSVPAPYTSVVVDLDDGGVVKANLLDVTGPEHIEPGMPVRLGTYVAGVDDDGVEAVAFGYRRQEDAA</sequence>
<evidence type="ECO:0000259" key="1">
    <source>
        <dbReference type="Pfam" id="PF01796"/>
    </source>
</evidence>
<dbReference type="SUPFAM" id="SSF50249">
    <property type="entry name" value="Nucleic acid-binding proteins"/>
    <property type="match status" value="1"/>
</dbReference>
<dbReference type="InterPro" id="IPR012340">
    <property type="entry name" value="NA-bd_OB-fold"/>
</dbReference>
<dbReference type="AlphaFoldDB" id="A0A239AF92"/>
<accession>A0A239AF92</accession>
<evidence type="ECO:0000313" key="4">
    <source>
        <dbReference type="Proteomes" id="UP000198348"/>
    </source>
</evidence>
<dbReference type="InterPro" id="IPR052513">
    <property type="entry name" value="Thioester_dehydratase-like"/>
</dbReference>
<gene>
    <name evidence="3" type="ORF">SAMN06265360_1393</name>
</gene>
<keyword evidence="4" id="KW-1185">Reference proteome</keyword>
<dbReference type="InterPro" id="IPR022002">
    <property type="entry name" value="ChsH2_Znr"/>
</dbReference>
<proteinExistence type="predicted"/>
<evidence type="ECO:0000259" key="2">
    <source>
        <dbReference type="Pfam" id="PF12172"/>
    </source>
</evidence>
<organism evidence="3 4">
    <name type="scientific">Haloechinothrix alba</name>
    <dbReference type="NCBI Taxonomy" id="664784"/>
    <lineage>
        <taxon>Bacteria</taxon>
        <taxon>Bacillati</taxon>
        <taxon>Actinomycetota</taxon>
        <taxon>Actinomycetes</taxon>
        <taxon>Pseudonocardiales</taxon>
        <taxon>Pseudonocardiaceae</taxon>
        <taxon>Haloechinothrix</taxon>
    </lineage>
</organism>
<dbReference type="Pfam" id="PF12172">
    <property type="entry name" value="zf-ChsH2"/>
    <property type="match status" value="1"/>
</dbReference>
<dbReference type="Pfam" id="PF01796">
    <property type="entry name" value="OB_ChsH2_C"/>
    <property type="match status" value="1"/>
</dbReference>
<feature type="domain" description="ChsH2 C-terminal OB-fold" evidence="1">
    <location>
        <begin position="58"/>
        <end position="116"/>
    </location>
</feature>
<dbReference type="PANTHER" id="PTHR34075:SF5">
    <property type="entry name" value="BLR3430 PROTEIN"/>
    <property type="match status" value="1"/>
</dbReference>
<dbReference type="PANTHER" id="PTHR34075">
    <property type="entry name" value="BLR3430 PROTEIN"/>
    <property type="match status" value="1"/>
</dbReference>
<name>A0A239AF92_9PSEU</name>
<dbReference type="InterPro" id="IPR002878">
    <property type="entry name" value="ChsH2_C"/>
</dbReference>
<dbReference type="Proteomes" id="UP000198348">
    <property type="component" value="Unassembled WGS sequence"/>
</dbReference>
<reference evidence="3 4" key="1">
    <citation type="submission" date="2017-06" db="EMBL/GenBank/DDBJ databases">
        <authorList>
            <person name="Kim H.J."/>
            <person name="Triplett B.A."/>
        </authorList>
    </citation>
    <scope>NUCLEOTIDE SEQUENCE [LARGE SCALE GENOMIC DNA]</scope>
    <source>
        <strain evidence="3 4">DSM 45207</strain>
    </source>
</reference>
<protein>
    <submittedName>
        <fullName evidence="3">Uncharacterized OB-fold protein, contains Zn-ribbon domain</fullName>
    </submittedName>
</protein>
<evidence type="ECO:0000313" key="3">
    <source>
        <dbReference type="EMBL" id="SNR94239.1"/>
    </source>
</evidence>
<feature type="domain" description="ChsH2 rubredoxin-like zinc ribbon" evidence="2">
    <location>
        <begin position="25"/>
        <end position="54"/>
    </location>
</feature>